<keyword evidence="12" id="KW-0067">ATP-binding</keyword>
<evidence type="ECO:0000256" key="7">
    <source>
        <dbReference type="ARBA" id="ARBA00022723"/>
    </source>
</evidence>
<dbReference type="RefSeq" id="WP_189694856.1">
    <property type="nucleotide sequence ID" value="NZ_BNCM01000014.1"/>
</dbReference>
<proteinExistence type="inferred from homology"/>
<feature type="compositionally biased region" description="Low complexity" evidence="23">
    <location>
        <begin position="514"/>
        <end position="528"/>
    </location>
</feature>
<keyword evidence="11" id="KW-0269">Exonuclease</keyword>
<comment type="cofactor">
    <cofactor evidence="1">
        <name>Mn(2+)</name>
        <dbReference type="ChEBI" id="CHEBI:29035"/>
    </cofactor>
</comment>
<evidence type="ECO:0000313" key="25">
    <source>
        <dbReference type="EMBL" id="MBL0703917.1"/>
    </source>
</evidence>
<evidence type="ECO:0000256" key="6">
    <source>
        <dbReference type="ARBA" id="ARBA00022722"/>
    </source>
</evidence>
<keyword evidence="8" id="KW-0547">Nucleotide-binding</keyword>
<keyword evidence="16" id="KW-0234">DNA repair</keyword>
<evidence type="ECO:0000256" key="16">
    <source>
        <dbReference type="ARBA" id="ARBA00023204"/>
    </source>
</evidence>
<dbReference type="Proteomes" id="UP000639051">
    <property type="component" value="Unassembled WGS sequence"/>
</dbReference>
<dbReference type="Gene3D" id="2.40.50.140">
    <property type="entry name" value="Nucleic acid-binding proteins"/>
    <property type="match status" value="1"/>
</dbReference>
<dbReference type="InterPro" id="IPR016059">
    <property type="entry name" value="DNA_ligase_ATP-dep_CS"/>
</dbReference>
<dbReference type="SUPFAM" id="SSF56091">
    <property type="entry name" value="DNA ligase/mRNA capping enzyme, catalytic domain"/>
    <property type="match status" value="1"/>
</dbReference>
<keyword evidence="18" id="KW-0511">Multifunctional enzyme</keyword>
<feature type="compositionally biased region" description="Low complexity" evidence="23">
    <location>
        <begin position="312"/>
        <end position="321"/>
    </location>
</feature>
<keyword evidence="9" id="KW-0227">DNA damage</keyword>
<dbReference type="PROSITE" id="PS00333">
    <property type="entry name" value="DNA_LIGASE_A2"/>
    <property type="match status" value="1"/>
</dbReference>
<evidence type="ECO:0000256" key="15">
    <source>
        <dbReference type="ARBA" id="ARBA00023172"/>
    </source>
</evidence>
<dbReference type="EMBL" id="JAERRC010000001">
    <property type="protein sequence ID" value="MBL0703917.1"/>
    <property type="molecule type" value="Genomic_DNA"/>
</dbReference>
<evidence type="ECO:0000256" key="8">
    <source>
        <dbReference type="ARBA" id="ARBA00022741"/>
    </source>
</evidence>
<dbReference type="Pfam" id="PF13298">
    <property type="entry name" value="LigD_N"/>
    <property type="match status" value="1"/>
</dbReference>
<comment type="caution">
    <text evidence="25">The sequence shown here is derived from an EMBL/GenBank/DDBJ whole genome shotgun (WGS) entry which is preliminary data.</text>
</comment>
<feature type="domain" description="ATP-dependent DNA ligase family profile" evidence="24">
    <location>
        <begin position="634"/>
        <end position="765"/>
    </location>
</feature>
<evidence type="ECO:0000256" key="9">
    <source>
        <dbReference type="ARBA" id="ARBA00022763"/>
    </source>
</evidence>
<dbReference type="InterPro" id="IPR012309">
    <property type="entry name" value="DNA_ligase_ATP-dep_C"/>
</dbReference>
<evidence type="ECO:0000256" key="1">
    <source>
        <dbReference type="ARBA" id="ARBA00001936"/>
    </source>
</evidence>
<dbReference type="InterPro" id="IPR012340">
    <property type="entry name" value="NA-bd_OB-fold"/>
</dbReference>
<reference evidence="25 26" key="1">
    <citation type="submission" date="2021-01" db="EMBL/GenBank/DDBJ databases">
        <title>Genome public.</title>
        <authorList>
            <person name="Liu C."/>
            <person name="Sun Q."/>
        </authorList>
    </citation>
    <scope>NUCLEOTIDE SEQUENCE [LARGE SCALE GENOMIC DNA]</scope>
    <source>
        <strain evidence="25 26">JC656</strain>
    </source>
</reference>
<dbReference type="InterPro" id="IPR014145">
    <property type="entry name" value="LigD_pol_dom"/>
</dbReference>
<organism evidence="25 26">
    <name type="scientific">Sinomonas cellulolyticus</name>
    <dbReference type="NCBI Taxonomy" id="2801916"/>
    <lineage>
        <taxon>Bacteria</taxon>
        <taxon>Bacillati</taxon>
        <taxon>Actinomycetota</taxon>
        <taxon>Actinomycetes</taxon>
        <taxon>Micrococcales</taxon>
        <taxon>Micrococcaceae</taxon>
        <taxon>Sinomonas</taxon>
    </lineage>
</organism>
<evidence type="ECO:0000256" key="3">
    <source>
        <dbReference type="ARBA" id="ARBA00022598"/>
    </source>
</evidence>
<keyword evidence="17" id="KW-0464">Manganese</keyword>
<evidence type="ECO:0000256" key="18">
    <source>
        <dbReference type="ARBA" id="ARBA00023268"/>
    </source>
</evidence>
<keyword evidence="14" id="KW-0238">DNA-binding</keyword>
<sequence>MAPQRETVEIEGRRISLSNLDKVMYPAAGTTKGDVIEYYRTVAPVMIPAIRDRPATRKRWVHGVGTEDEPGDVFFQKNLDKSTPPWVERVTLHHRNSTNTYPLVNNLPTLIWLAQIAALEIHVPQWRAIETDTMINPDRLVIDLDPGPGAGLAECVEVAHLIKPVFDDMGLVSVPVTSGSKGIHLYAKLDGSQEWEAVSAVARELAKSLEADHPDLVVADQKKTLRHGRVLVDWSQNSGQKTTIAPYSLRGRLQPMVAAPRTWEEIASPDLAHVRYTEMAARLEEFGDLFAPLRPEPLPGADGEEDDGGGHAASSATTGGARSDRLTEYRAKRDAAKTPEPVPLEAPTPGEGTAFVIHEHHARRLHWDLRLEHEGVLASFAIPKGIPTGTGKNHLAVHTEDHPIEYLTFSGSIPKGEYGAGEMYVWDTGTYEAEKWREDEIVVVLHGRPGGGLESVAEGLGRPGEGVRLALIRTSEGSSGKENWLAHLMKDQAKGHWRGGAKGGKGAEAEGPDDVVAADAAGPHPDAASSRTGPAPEPMLAQTGTAALVRGDEWAFEMKWDGIRAIVDARAEPLRLLSRKGIDQAATYPELGGLMELGPAVLDGEIVALDAHGRPDFGLLQQRMNLTRAADVERIRRDVPVQIVLFDLLEYEGRDLTRLPFRERRQALELLAEGGLPENVRLSPLFGAEDGAPDDAEHVLAASAEHGLEGIVAKRLGARYEPGRRSGAWVKIKNERTQEVVVAGWREGNGSRAATVGSLLLGIPDDAGRLAYAGRVGSGFTEGMLTEVSRRLHALERKTSPLEDVPAADARGAHWVTPKLVGEVTYSEMTSGGRLRHPVWRGWRPDKTPKDVAYEP</sequence>
<keyword evidence="7" id="KW-0479">Metal-binding</keyword>
<name>A0ABS1JZ51_9MICC</name>
<keyword evidence="6" id="KW-0540">Nuclease</keyword>
<evidence type="ECO:0000256" key="4">
    <source>
        <dbReference type="ARBA" id="ARBA00022679"/>
    </source>
</evidence>
<keyword evidence="4" id="KW-0808">Transferase</keyword>
<evidence type="ECO:0000313" key="26">
    <source>
        <dbReference type="Proteomes" id="UP000639051"/>
    </source>
</evidence>
<comment type="similarity">
    <text evidence="21">In the C-terminal section; belongs to the ATP-dependent DNA ligase family.</text>
</comment>
<evidence type="ECO:0000256" key="21">
    <source>
        <dbReference type="ARBA" id="ARBA00049981"/>
    </source>
</evidence>
<evidence type="ECO:0000259" key="24">
    <source>
        <dbReference type="PROSITE" id="PS50160"/>
    </source>
</evidence>
<keyword evidence="5" id="KW-0548">Nucleotidyltransferase</keyword>
<dbReference type="PANTHER" id="PTHR42705">
    <property type="entry name" value="BIFUNCTIONAL NON-HOMOLOGOUS END JOINING PROTEIN LIGD"/>
    <property type="match status" value="1"/>
</dbReference>
<dbReference type="NCBIfam" id="TIGR02777">
    <property type="entry name" value="LigD_PE_dom"/>
    <property type="match status" value="1"/>
</dbReference>
<evidence type="ECO:0000256" key="17">
    <source>
        <dbReference type="ARBA" id="ARBA00023211"/>
    </source>
</evidence>
<dbReference type="CDD" id="cd07971">
    <property type="entry name" value="OBF_DNA_ligase_LigD"/>
    <property type="match status" value="1"/>
</dbReference>
<dbReference type="Pfam" id="PF21686">
    <property type="entry name" value="LigD_Prim-Pol"/>
    <property type="match status" value="1"/>
</dbReference>
<comment type="similarity">
    <text evidence="22">In the N-terminal section; belongs to the LigD polymerase family.</text>
</comment>
<dbReference type="EC" id="6.5.1.1" evidence="2"/>
<dbReference type="Pfam" id="PF01068">
    <property type="entry name" value="DNA_ligase_A_M"/>
    <property type="match status" value="1"/>
</dbReference>
<dbReference type="InterPro" id="IPR014144">
    <property type="entry name" value="LigD_PE_domain"/>
</dbReference>
<feature type="region of interest" description="Disordered" evidence="23">
    <location>
        <begin position="291"/>
        <end position="325"/>
    </location>
</feature>
<gene>
    <name evidence="25" type="ORF">JJE72_00165</name>
</gene>
<dbReference type="CDD" id="cd07906">
    <property type="entry name" value="Adenylation_DNA_ligase_LigD_LigC"/>
    <property type="match status" value="1"/>
</dbReference>
<dbReference type="PROSITE" id="PS50160">
    <property type="entry name" value="DNA_LIGASE_A3"/>
    <property type="match status" value="1"/>
</dbReference>
<keyword evidence="13" id="KW-0239">DNA-directed DNA polymerase</keyword>
<dbReference type="PANTHER" id="PTHR42705:SF2">
    <property type="entry name" value="BIFUNCTIONAL NON-HOMOLOGOUS END JOINING PROTEIN LIGD"/>
    <property type="match status" value="1"/>
</dbReference>
<dbReference type="Gene3D" id="3.30.1490.70">
    <property type="match status" value="1"/>
</dbReference>
<dbReference type="InterPro" id="IPR033649">
    <property type="entry name" value="MtLigD_Pol-like"/>
</dbReference>
<dbReference type="Gene3D" id="3.90.920.10">
    <property type="entry name" value="DNA primase, PRIM domain"/>
    <property type="match status" value="1"/>
</dbReference>
<evidence type="ECO:0000256" key="5">
    <source>
        <dbReference type="ARBA" id="ARBA00022695"/>
    </source>
</evidence>
<keyword evidence="15" id="KW-0233">DNA recombination</keyword>
<comment type="catalytic activity">
    <reaction evidence="20">
        <text>ATP + (deoxyribonucleotide)n-3'-hydroxyl + 5'-phospho-(deoxyribonucleotide)m = (deoxyribonucleotide)n+m + AMP + diphosphate.</text>
        <dbReference type="EC" id="6.5.1.1"/>
    </reaction>
</comment>
<dbReference type="NCBIfam" id="TIGR02779">
    <property type="entry name" value="NHEJ_ligase_lig"/>
    <property type="match status" value="1"/>
</dbReference>
<evidence type="ECO:0000256" key="23">
    <source>
        <dbReference type="SAM" id="MobiDB-lite"/>
    </source>
</evidence>
<dbReference type="CDD" id="cd04863">
    <property type="entry name" value="MtLigD_Pol_like"/>
    <property type="match status" value="1"/>
</dbReference>
<dbReference type="NCBIfam" id="NF007210">
    <property type="entry name" value="PRK09632.1"/>
    <property type="match status" value="1"/>
</dbReference>
<protein>
    <recommendedName>
        <fullName evidence="2">DNA ligase (ATP)</fullName>
        <ecNumber evidence="2">6.5.1.1</ecNumber>
    </recommendedName>
    <alternativeName>
        <fullName evidence="19">NHEJ DNA polymerase</fullName>
    </alternativeName>
</protein>
<dbReference type="InterPro" id="IPR012310">
    <property type="entry name" value="DNA_ligase_ATP-dep_cent"/>
</dbReference>
<evidence type="ECO:0000256" key="13">
    <source>
        <dbReference type="ARBA" id="ARBA00022932"/>
    </source>
</evidence>
<keyword evidence="26" id="KW-1185">Reference proteome</keyword>
<evidence type="ECO:0000256" key="11">
    <source>
        <dbReference type="ARBA" id="ARBA00022839"/>
    </source>
</evidence>
<evidence type="ECO:0000256" key="14">
    <source>
        <dbReference type="ARBA" id="ARBA00023125"/>
    </source>
</evidence>
<evidence type="ECO:0000256" key="2">
    <source>
        <dbReference type="ARBA" id="ARBA00012727"/>
    </source>
</evidence>
<evidence type="ECO:0000256" key="22">
    <source>
        <dbReference type="ARBA" id="ARBA00049990"/>
    </source>
</evidence>
<feature type="region of interest" description="Disordered" evidence="23">
    <location>
        <begin position="495"/>
        <end position="538"/>
    </location>
</feature>
<evidence type="ECO:0000256" key="12">
    <source>
        <dbReference type="ARBA" id="ARBA00022840"/>
    </source>
</evidence>
<keyword evidence="3 25" id="KW-0436">Ligase</keyword>
<accession>A0ABS1JZ51</accession>
<dbReference type="Pfam" id="PF04679">
    <property type="entry name" value="DNA_ligase_A_C"/>
    <property type="match status" value="1"/>
</dbReference>
<evidence type="ECO:0000256" key="20">
    <source>
        <dbReference type="ARBA" id="ARBA00034003"/>
    </source>
</evidence>
<keyword evidence="10" id="KW-0378">Hydrolase</keyword>
<dbReference type="SUPFAM" id="SSF50249">
    <property type="entry name" value="Nucleic acid-binding proteins"/>
    <property type="match status" value="1"/>
</dbReference>
<dbReference type="GO" id="GO:0003910">
    <property type="term" value="F:DNA ligase (ATP) activity"/>
    <property type="evidence" value="ECO:0007669"/>
    <property type="project" value="UniProtKB-EC"/>
</dbReference>
<dbReference type="InterPro" id="IPR052171">
    <property type="entry name" value="NHEJ_LigD"/>
</dbReference>
<dbReference type="NCBIfam" id="TIGR02778">
    <property type="entry name" value="ligD_pol"/>
    <property type="match status" value="1"/>
</dbReference>
<evidence type="ECO:0000256" key="19">
    <source>
        <dbReference type="ARBA" id="ARBA00029943"/>
    </source>
</evidence>
<evidence type="ECO:0000256" key="10">
    <source>
        <dbReference type="ARBA" id="ARBA00022801"/>
    </source>
</evidence>
<dbReference type="Gene3D" id="3.30.470.30">
    <property type="entry name" value="DNA ligase/mRNA capping enzyme"/>
    <property type="match status" value="1"/>
</dbReference>
<dbReference type="InterPro" id="IPR014146">
    <property type="entry name" value="LigD_ligase_dom"/>
</dbReference>